<dbReference type="InterPro" id="IPR007210">
    <property type="entry name" value="ABC_Gly_betaine_transp_sub-bd"/>
</dbReference>
<dbReference type="Pfam" id="PF04069">
    <property type="entry name" value="OpuAC"/>
    <property type="match status" value="1"/>
</dbReference>
<dbReference type="RefSeq" id="WP_213672333.1">
    <property type="nucleotide sequence ID" value="NZ_JAHCDA010000005.1"/>
</dbReference>
<reference evidence="3 4" key="1">
    <citation type="submission" date="2021-05" db="EMBL/GenBank/DDBJ databases">
        <title>Roseococcus sp. XZZS9, whole genome shotgun sequencing project.</title>
        <authorList>
            <person name="Zhao G."/>
            <person name="Shen L."/>
        </authorList>
    </citation>
    <scope>NUCLEOTIDE SEQUENCE [LARGE SCALE GENOMIC DNA]</scope>
    <source>
        <strain evidence="3 4">XZZS9</strain>
    </source>
</reference>
<proteinExistence type="predicted"/>
<name>A0ABS5QJP9_9PROT</name>
<feature type="domain" description="ABC-type glycine betaine transport system substrate-binding" evidence="2">
    <location>
        <begin position="77"/>
        <end position="149"/>
    </location>
</feature>
<comment type="caution">
    <text evidence="3">The sequence shown here is derived from an EMBL/GenBank/DDBJ whole genome shotgun (WGS) entry which is preliminary data.</text>
</comment>
<evidence type="ECO:0000259" key="2">
    <source>
        <dbReference type="Pfam" id="PF04069"/>
    </source>
</evidence>
<dbReference type="Gene3D" id="3.40.190.120">
    <property type="entry name" value="Osmoprotection protein (prox), domain 2"/>
    <property type="match status" value="1"/>
</dbReference>
<protein>
    <recommendedName>
        <fullName evidence="2">ABC-type glycine betaine transport system substrate-binding domain-containing protein</fullName>
    </recommendedName>
</protein>
<feature type="region of interest" description="Disordered" evidence="1">
    <location>
        <begin position="130"/>
        <end position="159"/>
    </location>
</feature>
<dbReference type="Gene3D" id="3.40.190.10">
    <property type="entry name" value="Periplasmic binding protein-like II"/>
    <property type="match status" value="1"/>
</dbReference>
<sequence length="159" mass="17186">MSLRSWRRYLQVFKAASCSAAARRGTNSDKARYGSTSAFVYAFRTNVGRSPQADIRSIGSSFRSGWLNIGPLLTNTCAVVSAIRAGYTARFDLDWIVPSGIDNGNALLVTAATAQRLNLATLSDLAREAPRLPPPAAGSEFADRADVSPRRCSSARCRR</sequence>
<evidence type="ECO:0000313" key="4">
    <source>
        <dbReference type="Proteomes" id="UP000766336"/>
    </source>
</evidence>
<keyword evidence="4" id="KW-1185">Reference proteome</keyword>
<accession>A0ABS5QJP9</accession>
<dbReference type="EMBL" id="JAHCDA010000005">
    <property type="protein sequence ID" value="MBS7813641.1"/>
    <property type="molecule type" value="Genomic_DNA"/>
</dbReference>
<organism evidence="3 4">
    <name type="scientific">Roseococcus pinisoli</name>
    <dbReference type="NCBI Taxonomy" id="2835040"/>
    <lineage>
        <taxon>Bacteria</taxon>
        <taxon>Pseudomonadati</taxon>
        <taxon>Pseudomonadota</taxon>
        <taxon>Alphaproteobacteria</taxon>
        <taxon>Acetobacterales</taxon>
        <taxon>Roseomonadaceae</taxon>
        <taxon>Roseococcus</taxon>
    </lineage>
</organism>
<evidence type="ECO:0000256" key="1">
    <source>
        <dbReference type="SAM" id="MobiDB-lite"/>
    </source>
</evidence>
<dbReference type="Proteomes" id="UP000766336">
    <property type="component" value="Unassembled WGS sequence"/>
</dbReference>
<evidence type="ECO:0000313" key="3">
    <source>
        <dbReference type="EMBL" id="MBS7813641.1"/>
    </source>
</evidence>
<feature type="compositionally biased region" description="Low complexity" evidence="1">
    <location>
        <begin position="150"/>
        <end position="159"/>
    </location>
</feature>
<gene>
    <name evidence="3" type="ORF">KHU32_22060</name>
</gene>